<evidence type="ECO:0000313" key="1">
    <source>
        <dbReference type="EMBL" id="CEM20593.1"/>
    </source>
</evidence>
<dbReference type="VEuPathDB" id="CryptoDB:Cvel_19421"/>
<dbReference type="Gene3D" id="2.40.128.680">
    <property type="match status" value="1"/>
</dbReference>
<dbReference type="AlphaFoldDB" id="A0A0G4FYQ7"/>
<dbReference type="GO" id="GO:0006401">
    <property type="term" value="P:RNA catabolic process"/>
    <property type="evidence" value="ECO:0007669"/>
    <property type="project" value="InterPro"/>
</dbReference>
<protein>
    <submittedName>
        <fullName evidence="1">Uncharacterized protein</fullName>
    </submittedName>
</protein>
<dbReference type="EMBL" id="CDMZ01000743">
    <property type="protein sequence ID" value="CEM20593.1"/>
    <property type="molecule type" value="Genomic_DNA"/>
</dbReference>
<sequence>MDETEKAVHLLPCKIDFDGRSEVKEFFFSTVAVDSSASSSASTLEADFRGRHLRGQKIPLGSPHCSCQTVTLEEKMGSFDRLKGPSAAAERVELNDHGEETDFSILAKSSVGKKVVTTKNHPSLVYWNHDANPSETDDVPQLFHLMELNAALHS</sequence>
<proteinExistence type="predicted"/>
<dbReference type="PANTHER" id="PTHR47204">
    <property type="entry name" value="OS02G0168900 PROTEIN"/>
    <property type="match status" value="1"/>
</dbReference>
<reference evidence="1" key="1">
    <citation type="submission" date="2014-11" db="EMBL/GenBank/DDBJ databases">
        <authorList>
            <person name="Otto D Thomas"/>
            <person name="Naeem Raeece"/>
        </authorList>
    </citation>
    <scope>NUCLEOTIDE SEQUENCE</scope>
</reference>
<accession>A0A0G4FYQ7</accession>
<name>A0A0G4FYQ7_9ALVE</name>
<dbReference type="PANTHER" id="PTHR47204:SF1">
    <property type="entry name" value="RIBONUCLEASE H2 SUBUNIT C"/>
    <property type="match status" value="1"/>
</dbReference>
<gene>
    <name evidence="1" type="ORF">Cvel_19421</name>
</gene>
<organism evidence="1">
    <name type="scientific">Chromera velia CCMP2878</name>
    <dbReference type="NCBI Taxonomy" id="1169474"/>
    <lineage>
        <taxon>Eukaryota</taxon>
        <taxon>Sar</taxon>
        <taxon>Alveolata</taxon>
        <taxon>Colpodellida</taxon>
        <taxon>Chromeraceae</taxon>
        <taxon>Chromera</taxon>
    </lineage>
</organism>
<dbReference type="CDD" id="cd09271">
    <property type="entry name" value="RNase_H2-C"/>
    <property type="match status" value="1"/>
</dbReference>
<dbReference type="Pfam" id="PF08615">
    <property type="entry name" value="RNase_H2_suC"/>
    <property type="match status" value="1"/>
</dbReference>
<dbReference type="GO" id="GO:0032299">
    <property type="term" value="C:ribonuclease H2 complex"/>
    <property type="evidence" value="ECO:0007669"/>
    <property type="project" value="InterPro"/>
</dbReference>
<dbReference type="InterPro" id="IPR013924">
    <property type="entry name" value="RNase_H2_suC"/>
</dbReference>